<dbReference type="STRING" id="37360.A0A0G4J2A6"/>
<feature type="compositionally biased region" description="Basic and acidic residues" evidence="2">
    <location>
        <begin position="513"/>
        <end position="526"/>
    </location>
</feature>
<evidence type="ECO:0000256" key="2">
    <source>
        <dbReference type="SAM" id="MobiDB-lite"/>
    </source>
</evidence>
<name>A0A0G4J2A6_PLABS</name>
<reference evidence="3 4" key="1">
    <citation type="submission" date="2015-02" db="EMBL/GenBank/DDBJ databases">
        <authorList>
            <person name="Chooi Y.-H."/>
        </authorList>
    </citation>
    <scope>NUCLEOTIDE SEQUENCE [LARGE SCALE GENOMIC DNA]</scope>
    <source>
        <strain evidence="3">E3</strain>
    </source>
</reference>
<feature type="region of interest" description="Disordered" evidence="2">
    <location>
        <begin position="447"/>
        <end position="526"/>
    </location>
</feature>
<dbReference type="InterPro" id="IPR052614">
    <property type="entry name" value="CFAP65"/>
</dbReference>
<evidence type="ECO:0000313" key="4">
    <source>
        <dbReference type="Proteomes" id="UP000039324"/>
    </source>
</evidence>
<dbReference type="PROSITE" id="PS50194">
    <property type="entry name" value="FILAMIN_REPEAT"/>
    <property type="match status" value="1"/>
</dbReference>
<evidence type="ECO:0000313" key="3">
    <source>
        <dbReference type="EMBL" id="CEP01504.1"/>
    </source>
</evidence>
<sequence>MGKQILINIAVCGGPPTFLWETVSIQITNEVAVWSVESLAAAAEQPRRRSTVAAKRAGGVPPLQIIPAGILRDRKEPMLLFYPPVNVPPMPVAYTAAGVPLYDVPSSPKPLPSGYTSAGVPYFIKPGTPVPVRARLCGYAITGTPIVTTMTSLTPRPSGFTPHGIPYYSASWLLAFLQLCADGLLKTRDVQLDLFPTWDSQEIVAAAAAAVPARKRRTDELFQFSFSSEELLFSSTTKPQTVNVVLDVYQRFDPEGAAADPLPSSADVMFFATPYEIFTCTPNRCTVHIGEPVTISVTFSPLLCEAPSSYISGAVEVIDIAGVRCGSARLNAFCGPWIRVDAQSLTRAWCEVGLSRTVNLIMENVTSKDVFCKLSVARSTEYEIEDDELFLPPFSDDTVRIRFMPREEGMREALLIVTSEEHDAAQFEIFAHGGTQMLFEGQDAGNGLEAIQQPGSAGEPTPPTPAPLEIPATPEEANGLRRSLLQDRKKSSSVASPNGSRRRSLAAKQLQRVRAEATARATSERTRSDGLFGPVALGKSASEAISIEFGVVGRGHVYTKSFNIKNRMKSESIVFADFLYSELFSCTNHWHEVAGRDHVSIEISANIPPDAPTGVVRNDVSLSWPDSCNTHIPVCAFIGSPLEFAISHRAYFPPSAIGAVSSIVVHVRNLSPFRLTWRCQFADVDTDTGFFFVGNRVEDALEAARVDGQNKVIGPHETLPLVLGFIADRIGPTTAHLLVEVDCALDDSFVTAEVGPAGGQVDLVGIGIDLSRMETVQFELLQQWIERCDAAIISSSIGCDIQDRPKWPHSDGFASEHRRMLPGNNYDGIIIDPPVLDVTTSFREEGKLYVGAGSCLVKHQRGVGSINKRAVIIANGVLAKQSAASALHIDVQIPASVGNCVVHGFLCVIDFDTPSFAAIPVTSASDSLMSIHPNASLAFGTCYVALDMVRPVAVFNGSAHSQTWTASIRAPGSSSIIPFRITGPGDKGVIDPFQTVILLVTYNPLSQGQSDAMLDIEMKSASGATSTSSLSITGNCILPLDGAVPPSIDFGSVPTGFQALVEISFSNNSTCVQHVHISAIPPFTALSKCVTVPHHGRASIILIYQPSKSGNHSHFFCVKSGSSLVQIPARAQAGTLSLAFANIKGDMLDFGVQQTGTVTTKYVMLSNLGTLPVQIGEMNGTGKVKSCFRITPVSIVRRTHTIPPSKTVSNPWHRVRALHKDFIRILQLLPPRAKETISSVSPVAKPQWIVPPLQALYIRVQYYASWQGASQTTFPIQYSHAHHRRTHRSNDCVVRYLPSSYTFADMPSVSDVLLACLEETPGKTISFEIHGRGLGKILILTPVLDFEVVPAAKNASSAIPRAQPAASPERRRKSVASKGTGLGAGAGASAAASSNLPANVRLLELVNASFMQQAVTMTGVTSKLFSVQLKSKTLSPGELLSVPVAFQPSATDVPYTASVTIRHNFGEEHVALRGTGGDVRLRFPGGGVLSTMKANLGQEVCDKVVIENRGLLRGLAHISCGHAGPFGLIDPMAAAERNHVRDMSLMINAGESTESVVTFLSSEFEEMAGTLTVTWEPTPGAPTKEISMQLSGKVGVAKLSSKQKKIKIPVALINVISKRELVLVNTGDSTCHWKSRSTDKISIAPSAGEIEPGGSAVTTVLFRSGEVENFTGSIVIRSDGGNLTIPVTASVSVPQLNVNGQMRQDLGVCRVNQVVSHVLELFNSGRSTIVVAVDLDVNASDADTHARLARIARSANVQSDPETPENERSAHAEIFASTSRPLIHDEFTVRDWFLQLEPNQSRRIEITCKPTEMGVTYSLLFSLVSGILLGSEYIPVERSIGNVSCIGGSAQLRLSVNAEDTSAAPPTGLESWTDDTAINAMLSRAPAGSRGPHDSEFPSVSLGLLLVHQSRTQEDALVLTNAGNMMLDYEIADEPGHPDNGPFSAFVFTVIPDGGTLQPGESAALSVRASPSVKGFFQRRLLVTSLSWNIRQPFALSACADDRLLDVDVQSLDFGRRQSGIPHSLPITLSSGGRFSFEYQCIIEVDRSAIDRYNAELEEQRLLQGGNAPPPSTEDNSNAVCPFSLLNAKGSVAARGYSVVEVQFRPTPLNWALIPAFYRVVVRWAGPPFVISIKGLSGTGRLEILPVEDGTPPGVVNLGKMLVGSTRWASVRLSNPGSLPVDFRMQCSGTDASCLRFRLKTALTGVHTVKEGGSMVLDIGIETQRVGAAEALIEIHSDVGAFVIRVLAYGAVFSYEVLGSLDFGDVPMNRKCRQSLTLTNTGELSAEFRFSFSDPSMASMFAFIASDDTASTTMTVVVAESASQTCTFQFLSQAPVTFGGRFVIISPIVDGTSLPSKRVLVSAVACAMSIDINDGSDIDVGFVTVNDVVTVTRRLSNPTNTPLRFHWSLAPLVGSSSTKPPPCWSVTPMSGSIIPNNFVEVAIKFTALESLDETSYNESVLTLTNVAIDSVDATIRLKGALGLPKLEVTLAQGTVTYPNQVHFGRYLVGSTAYCSAEVRNSGRGRLEYAVEFTDQSDSAISIVNSRKQVVEAMANKLGPGCTDNYYVKFSPVQPGQYRATLSIGGRAIQVTGSASTFAIDDSFPRTIDLGVIPLGASVTNATLAFVSACAETNPVRLSWNVPASSRCPFNHVADDAGDDDSTDADLTQMRIEKQDTETLSIIAPVAQALSPPTPEPARPGRKGSLAPTAALRKSSATPVHTPKPSAIPLVGVSPAKFSLSGLGSSVSATISVGTALLPQPTSAFVAVDALKVLCPEFSFNCPFPGNMRPIPGERTLYLSAVGRESVISVQYSISVGSLRLSSWLLELPPTLVGRPTYERFTVSNESELNLPVSIRSPSPMLAVAPSEAQLAPHEEVEVTVTFFSTVPFDTDTALKERNATLDLVCTSIPELFEPATLQVSVCCRDYAFDAALLGPVQFDPVLIGISPVQTRTITLHSVAVATVTCRLRWGQPIADAFASPDTTNPFSIDAAVLAAEMSFEPGESRTIEIQFEPHRASSSYRVPLCLDTVMGTFDMLVSGAAFEPHVILSVQKVDFGVVAVDYPVERIVTLTNPCPLPFLISSPTTNPEFQIIPEKGETPGQPRPLGPRETITLRIRFTPKFKKKQAPWEHCTFLIYHEGWPEPLAQLLCVGKSGQMNLEFSKGTLKLGKVPHKRTQTSKFSMKNTGTVPIHCGIMKRDSTDLTDTIHYETGWIKFKPNEFSLLPGDSVDVEVLVMAAEVGMSTFVFRVGLLDSIRERVWQMQIQLYGDKIILSSQAQAILKSQELECTQFVEIEPNVHLLDVVRPDDRIHTVSIHHELVMVERGLQEDTSIAAMLLRPPAVAPEVIGTLRKWYASRAPLRLTSSTTGSPITATTLADQLSTFESMLSPVDQRRHE</sequence>
<proteinExistence type="predicted"/>
<gene>
    <name evidence="3" type="ORF">PBRA_002110</name>
</gene>
<dbReference type="EMBL" id="CDSF01000112">
    <property type="protein sequence ID" value="CEP01504.1"/>
    <property type="molecule type" value="Genomic_DNA"/>
</dbReference>
<accession>A0A0G4J2A6</accession>
<dbReference type="PANTHER" id="PTHR46127:SF1">
    <property type="entry name" value="CILIA- AND FLAGELLA-ASSOCIATED PROTEIN 65"/>
    <property type="match status" value="1"/>
</dbReference>
<evidence type="ECO:0000256" key="1">
    <source>
        <dbReference type="PROSITE-ProRule" id="PRU00087"/>
    </source>
</evidence>
<protein>
    <recommendedName>
        <fullName evidence="5">Abnormal spindle-like microcephaly-associated protein ASH domain-containing protein</fullName>
    </recommendedName>
</protein>
<keyword evidence="4" id="KW-1185">Reference proteome</keyword>
<feature type="region of interest" description="Disordered" evidence="2">
    <location>
        <begin position="2685"/>
        <end position="2724"/>
    </location>
</feature>
<feature type="region of interest" description="Disordered" evidence="2">
    <location>
        <begin position="1357"/>
        <end position="1380"/>
    </location>
</feature>
<dbReference type="Proteomes" id="UP000039324">
    <property type="component" value="Unassembled WGS sequence"/>
</dbReference>
<evidence type="ECO:0008006" key="5">
    <source>
        <dbReference type="Google" id="ProtNLM"/>
    </source>
</evidence>
<organism evidence="3 4">
    <name type="scientific">Plasmodiophora brassicae</name>
    <name type="common">Clubroot disease agent</name>
    <dbReference type="NCBI Taxonomy" id="37360"/>
    <lineage>
        <taxon>Eukaryota</taxon>
        <taxon>Sar</taxon>
        <taxon>Rhizaria</taxon>
        <taxon>Endomyxa</taxon>
        <taxon>Phytomyxea</taxon>
        <taxon>Plasmodiophorida</taxon>
        <taxon>Plasmodiophoridae</taxon>
        <taxon>Plasmodiophora</taxon>
    </lineage>
</organism>
<dbReference type="OrthoDB" id="2141841at2759"/>
<dbReference type="InterPro" id="IPR013783">
    <property type="entry name" value="Ig-like_fold"/>
</dbReference>
<dbReference type="PANTHER" id="PTHR46127">
    <property type="entry name" value="CILIA- AND FLAGELLA-ASSOCIATED PROTEIN 65"/>
    <property type="match status" value="1"/>
</dbReference>
<dbReference type="Gene3D" id="2.60.40.10">
    <property type="entry name" value="Immunoglobulins"/>
    <property type="match status" value="9"/>
</dbReference>
<feature type="repeat" description="Filamin" evidence="1">
    <location>
        <begin position="2508"/>
        <end position="2599"/>
    </location>
</feature>
<dbReference type="InterPro" id="IPR017868">
    <property type="entry name" value="Filamin/ABP280_repeat-like"/>
</dbReference>